<feature type="transmembrane region" description="Helical" evidence="6">
    <location>
        <begin position="77"/>
        <end position="94"/>
    </location>
</feature>
<protein>
    <recommendedName>
        <fullName evidence="8">Branched-chain amino acid ABC transporter permease</fullName>
    </recommendedName>
</protein>
<keyword evidence="2" id="KW-1003">Cell membrane</keyword>
<gene>
    <name evidence="7" type="ORF">S01H4_04014</name>
</gene>
<evidence type="ECO:0000256" key="2">
    <source>
        <dbReference type="ARBA" id="ARBA00022475"/>
    </source>
</evidence>
<dbReference type="InterPro" id="IPR043428">
    <property type="entry name" value="LivM-like"/>
</dbReference>
<dbReference type="EMBL" id="BART01001036">
    <property type="protein sequence ID" value="GAG60948.1"/>
    <property type="molecule type" value="Genomic_DNA"/>
</dbReference>
<feature type="transmembrane region" description="Helical" evidence="6">
    <location>
        <begin position="22"/>
        <end position="39"/>
    </location>
</feature>
<dbReference type="GO" id="GO:0005886">
    <property type="term" value="C:plasma membrane"/>
    <property type="evidence" value="ECO:0007669"/>
    <property type="project" value="UniProtKB-SubCell"/>
</dbReference>
<dbReference type="Pfam" id="PF02653">
    <property type="entry name" value="BPD_transp_2"/>
    <property type="match status" value="1"/>
</dbReference>
<feature type="transmembrane region" description="Helical" evidence="6">
    <location>
        <begin position="175"/>
        <end position="193"/>
    </location>
</feature>
<evidence type="ECO:0000256" key="1">
    <source>
        <dbReference type="ARBA" id="ARBA00004651"/>
    </source>
</evidence>
<dbReference type="AlphaFoldDB" id="X0ZKT6"/>
<reference evidence="7" key="1">
    <citation type="journal article" date="2014" name="Front. Microbiol.">
        <title>High frequency of phylogenetically diverse reductive dehalogenase-homologous genes in deep subseafloor sedimentary metagenomes.</title>
        <authorList>
            <person name="Kawai M."/>
            <person name="Futagami T."/>
            <person name="Toyoda A."/>
            <person name="Takaki Y."/>
            <person name="Nishi S."/>
            <person name="Hori S."/>
            <person name="Arai W."/>
            <person name="Tsubouchi T."/>
            <person name="Morono Y."/>
            <person name="Uchiyama I."/>
            <person name="Ito T."/>
            <person name="Fujiyama A."/>
            <person name="Inagaki F."/>
            <person name="Takami H."/>
        </authorList>
    </citation>
    <scope>NUCLEOTIDE SEQUENCE</scope>
    <source>
        <strain evidence="7">Expedition CK06-06</strain>
    </source>
</reference>
<feature type="transmembrane region" description="Helical" evidence="6">
    <location>
        <begin position="45"/>
        <end position="65"/>
    </location>
</feature>
<evidence type="ECO:0000256" key="3">
    <source>
        <dbReference type="ARBA" id="ARBA00022692"/>
    </source>
</evidence>
<keyword evidence="3 6" id="KW-0812">Transmembrane</keyword>
<comment type="caution">
    <text evidence="7">The sequence shown here is derived from an EMBL/GenBank/DDBJ whole genome shotgun (WGS) entry which is preliminary data.</text>
</comment>
<dbReference type="PANTHER" id="PTHR30482">
    <property type="entry name" value="HIGH-AFFINITY BRANCHED-CHAIN AMINO ACID TRANSPORT SYSTEM PERMEASE"/>
    <property type="match status" value="1"/>
</dbReference>
<evidence type="ECO:0000256" key="4">
    <source>
        <dbReference type="ARBA" id="ARBA00022989"/>
    </source>
</evidence>
<proteinExistence type="predicted"/>
<evidence type="ECO:0008006" key="8">
    <source>
        <dbReference type="Google" id="ProtNLM"/>
    </source>
</evidence>
<evidence type="ECO:0000256" key="6">
    <source>
        <dbReference type="SAM" id="Phobius"/>
    </source>
</evidence>
<dbReference type="GO" id="GO:0015658">
    <property type="term" value="F:branched-chain amino acid transmembrane transporter activity"/>
    <property type="evidence" value="ECO:0007669"/>
    <property type="project" value="InterPro"/>
</dbReference>
<feature type="transmembrane region" description="Helical" evidence="6">
    <location>
        <begin position="262"/>
        <end position="284"/>
    </location>
</feature>
<accession>X0ZKT6</accession>
<feature type="transmembrane region" description="Helical" evidence="6">
    <location>
        <begin position="224"/>
        <end position="242"/>
    </location>
</feature>
<dbReference type="PANTHER" id="PTHR30482:SF10">
    <property type="entry name" value="HIGH-AFFINITY BRANCHED-CHAIN AMINO ACID TRANSPORT PROTEIN BRAE"/>
    <property type="match status" value="1"/>
</dbReference>
<feature type="transmembrane region" description="Helical" evidence="6">
    <location>
        <begin position="100"/>
        <end position="121"/>
    </location>
</feature>
<organism evidence="7">
    <name type="scientific">marine sediment metagenome</name>
    <dbReference type="NCBI Taxonomy" id="412755"/>
    <lineage>
        <taxon>unclassified sequences</taxon>
        <taxon>metagenomes</taxon>
        <taxon>ecological metagenomes</taxon>
    </lineage>
</organism>
<keyword evidence="5 6" id="KW-0472">Membrane</keyword>
<name>X0ZKT6_9ZZZZ</name>
<evidence type="ECO:0000313" key="7">
    <source>
        <dbReference type="EMBL" id="GAG60948.1"/>
    </source>
</evidence>
<keyword evidence="4 6" id="KW-1133">Transmembrane helix</keyword>
<dbReference type="InterPro" id="IPR001851">
    <property type="entry name" value="ABC_transp_permease"/>
</dbReference>
<sequence>MANINLQDVLDQMDILKKYRKYTGLLLILIVLLILPNILKAEPYILHIFIMTFVYVSLTQAWNLIGGYVGQINFANHTFFAIGAYTSTMLLLHFNLTPWIGVFAGVAIAASVAYLLGFQILRLKGHYFAVATIAFAELIKLLFLNWRVVGAAYGLSLPPQMPSLYHMIWRSKLPYYYIALAIAIGYISLIYIIDKSKAGMYFRSIKQDEEGAEHKGIDTRYYKLLAFMMNAGMCALVGTFYAQYILYIDPRSVMDLLISTKIILIVLFGGSGTVVGPVLGAAILIPLGEYTRIKLGGGGKGWDYIIYGFIILMIILYQPKGIYHILKGYRVHAQKMFRGKISH</sequence>
<dbReference type="CDD" id="cd06581">
    <property type="entry name" value="TM_PBP1_LivM_like"/>
    <property type="match status" value="1"/>
</dbReference>
<feature type="transmembrane region" description="Helical" evidence="6">
    <location>
        <begin position="128"/>
        <end position="155"/>
    </location>
</feature>
<evidence type="ECO:0000256" key="5">
    <source>
        <dbReference type="ARBA" id="ARBA00023136"/>
    </source>
</evidence>
<feature type="transmembrane region" description="Helical" evidence="6">
    <location>
        <begin position="304"/>
        <end position="326"/>
    </location>
</feature>
<comment type="subcellular location">
    <subcellularLocation>
        <location evidence="1">Cell membrane</location>
        <topology evidence="1">Multi-pass membrane protein</topology>
    </subcellularLocation>
</comment>